<evidence type="ECO:0000259" key="9">
    <source>
        <dbReference type="Pfam" id="PF01420"/>
    </source>
</evidence>
<dbReference type="PANTHER" id="PTHR42933:SF3">
    <property type="entry name" value="TYPE I RESTRICTION ENZYME MJAVIII METHYLASE SUBUNIT"/>
    <property type="match status" value="1"/>
</dbReference>
<dbReference type="PANTHER" id="PTHR42933">
    <property type="entry name" value="SLR6095 PROTEIN"/>
    <property type="match status" value="1"/>
</dbReference>
<proteinExistence type="inferred from homology"/>
<keyword evidence="4 11" id="KW-0808">Transferase</keyword>
<dbReference type="CDD" id="cd17249">
    <property type="entry name" value="RMtype1_S_EcoR124I-TRD2-CR2_like"/>
    <property type="match status" value="1"/>
</dbReference>
<dbReference type="Gene3D" id="3.40.50.150">
    <property type="entry name" value="Vaccinia Virus protein VP39"/>
    <property type="match status" value="1"/>
</dbReference>
<organism evidence="11">
    <name type="scientific">mine drainage metagenome</name>
    <dbReference type="NCBI Taxonomy" id="410659"/>
    <lineage>
        <taxon>unclassified sequences</taxon>
        <taxon>metagenomes</taxon>
        <taxon>ecological metagenomes</taxon>
    </lineage>
</organism>
<dbReference type="AlphaFoldDB" id="A0A1J5SXP5"/>
<feature type="domain" description="Type I restriction modification DNA specificity" evidence="9">
    <location>
        <begin position="468"/>
        <end position="617"/>
    </location>
</feature>
<dbReference type="EC" id="2.1.1.72" evidence="2"/>
<evidence type="ECO:0000256" key="7">
    <source>
        <dbReference type="ARBA" id="ARBA00023125"/>
    </source>
</evidence>
<reference evidence="11" key="1">
    <citation type="submission" date="2016-10" db="EMBL/GenBank/DDBJ databases">
        <title>Sequence of Gallionella enrichment culture.</title>
        <authorList>
            <person name="Poehlein A."/>
            <person name="Muehling M."/>
            <person name="Daniel R."/>
        </authorList>
    </citation>
    <scope>NUCLEOTIDE SEQUENCE</scope>
</reference>
<evidence type="ECO:0000256" key="2">
    <source>
        <dbReference type="ARBA" id="ARBA00011900"/>
    </source>
</evidence>
<dbReference type="InterPro" id="IPR000055">
    <property type="entry name" value="Restrct_endonuc_typeI_TRD"/>
</dbReference>
<dbReference type="GO" id="GO:0009307">
    <property type="term" value="P:DNA restriction-modification system"/>
    <property type="evidence" value="ECO:0007669"/>
    <property type="project" value="UniProtKB-KW"/>
</dbReference>
<protein>
    <recommendedName>
        <fullName evidence="2">site-specific DNA-methyltransferase (adenine-specific)</fullName>
        <ecNumber evidence="2">2.1.1.72</ecNumber>
    </recommendedName>
</protein>
<dbReference type="PROSITE" id="PS00092">
    <property type="entry name" value="N6_MTASE"/>
    <property type="match status" value="1"/>
</dbReference>
<feature type="domain" description="Type I restriction modification DNA specificity" evidence="9">
    <location>
        <begin position="645"/>
        <end position="808"/>
    </location>
</feature>
<evidence type="ECO:0000256" key="8">
    <source>
        <dbReference type="ARBA" id="ARBA00047942"/>
    </source>
</evidence>
<gene>
    <name evidence="11" type="ORF">GALL_92090</name>
</gene>
<dbReference type="InterPro" id="IPR002052">
    <property type="entry name" value="DNA_methylase_N6_adenine_CS"/>
</dbReference>
<dbReference type="CDD" id="cd02440">
    <property type="entry name" value="AdoMet_MTases"/>
    <property type="match status" value="1"/>
</dbReference>
<dbReference type="Gene3D" id="1.20.1260.30">
    <property type="match status" value="1"/>
</dbReference>
<comment type="similarity">
    <text evidence="1">Belongs to the type-I restriction system S methylase family.</text>
</comment>
<evidence type="ECO:0000256" key="3">
    <source>
        <dbReference type="ARBA" id="ARBA00022603"/>
    </source>
</evidence>
<sequence length="840" mass="93094">MLDSETKRHIDFCRDILVGKVPDPKSQVEQITIALIYKFMDDMDAEAEELGGKRSFFAGEYAKYGWAKLMAPNMGGFDVLALYSEAIGKMNENPGIPTLFRDIFKNAYLPYRDPETLRSFLKEINYFTYDHSEKLGDAFEYLLSVLGSQGDAGQFRTPRHIIDFMVEIVDPQKGERILDPACGTAGFLISAWKHILNHNTKKNLGDQLTPEQRAYIAANVHGYDISPDMVRLSLVNLYLHGFTDPHVVEYDTLTSEEKWNETADVILANPPFMSPKGGIKPHKRFSVQATRSEVLFVDYIAEHLSPNGRAAIIVPEGIIFQSGTAYKQLRQMLVKNSLVAVISLPAGVFNPYSGVKTSILLLDKWLAKRTCEVLFVKVKNDGFNLGAQRRAMEGSGLPDAAAAYLAFRHSQEDASPVAFDSNQFTNAHLVEKTRIGENGEWNLSGDRFRVTENTDTTHPLIELGDTTVFQIESGGTPKSTEKSYWGGGIHWATLVDLPQSNYITQISRTERTISEAGLKDSAAKVLPPGTVIVSSRATIGRVGIARVPMATNQGFKNIVIRDDTRALPEFVAHMMKRLVPQMESMATGGTFKEISKSTIATLKIPLPPIGIQQEIVAEIEGCQKIIDGARQVVENYQPRIDVQPDWPIVSLGEVVITGSGGTPSKQEPGYWKGNIPWVSPKDMKVDFLEDTEDHISETALSGSATKLVPSGTLLCVVRSGILQHTFPVALTTRPMAFNQDIVAIQSRGDKLDIRYLFYIFKAKGNEILVAGIKPGVTVQSFHSGFFKAYQLPLPDLETQRTIVAEIEAEQALVNANHQLIARFEAKIQTTINRIWGNDAV</sequence>
<keyword evidence="3 11" id="KW-0489">Methyltransferase</keyword>
<comment type="catalytic activity">
    <reaction evidence="8">
        <text>a 2'-deoxyadenosine in DNA + S-adenosyl-L-methionine = an N(6)-methyl-2'-deoxyadenosine in DNA + S-adenosyl-L-homocysteine + H(+)</text>
        <dbReference type="Rhea" id="RHEA:15197"/>
        <dbReference type="Rhea" id="RHEA-COMP:12418"/>
        <dbReference type="Rhea" id="RHEA-COMP:12419"/>
        <dbReference type="ChEBI" id="CHEBI:15378"/>
        <dbReference type="ChEBI" id="CHEBI:57856"/>
        <dbReference type="ChEBI" id="CHEBI:59789"/>
        <dbReference type="ChEBI" id="CHEBI:90615"/>
        <dbReference type="ChEBI" id="CHEBI:90616"/>
        <dbReference type="EC" id="2.1.1.72"/>
    </reaction>
</comment>
<keyword evidence="6" id="KW-0680">Restriction system</keyword>
<evidence type="ECO:0000256" key="4">
    <source>
        <dbReference type="ARBA" id="ARBA00022679"/>
    </source>
</evidence>
<dbReference type="InterPro" id="IPR044946">
    <property type="entry name" value="Restrct_endonuc_typeI_TRD_sf"/>
</dbReference>
<dbReference type="GO" id="GO:0008170">
    <property type="term" value="F:N-methyltransferase activity"/>
    <property type="evidence" value="ECO:0007669"/>
    <property type="project" value="InterPro"/>
</dbReference>
<evidence type="ECO:0000259" key="10">
    <source>
        <dbReference type="Pfam" id="PF02384"/>
    </source>
</evidence>
<dbReference type="GO" id="GO:0009007">
    <property type="term" value="F:site-specific DNA-methyltransferase (adenine-specific) activity"/>
    <property type="evidence" value="ECO:0007669"/>
    <property type="project" value="UniProtKB-EC"/>
</dbReference>
<dbReference type="InterPro" id="IPR038333">
    <property type="entry name" value="T1MK-like_N_sf"/>
</dbReference>
<dbReference type="SUPFAM" id="SSF116734">
    <property type="entry name" value="DNA methylase specificity domain"/>
    <property type="match status" value="2"/>
</dbReference>
<dbReference type="GO" id="GO:0003677">
    <property type="term" value="F:DNA binding"/>
    <property type="evidence" value="ECO:0007669"/>
    <property type="project" value="UniProtKB-KW"/>
</dbReference>
<dbReference type="InterPro" id="IPR029063">
    <property type="entry name" value="SAM-dependent_MTases_sf"/>
</dbReference>
<evidence type="ECO:0000313" key="11">
    <source>
        <dbReference type="EMBL" id="OIR08824.1"/>
    </source>
</evidence>
<dbReference type="CDD" id="cd17273">
    <property type="entry name" value="RMtype1_S_EcoJA69PI-TRD1-CR1_like"/>
    <property type="match status" value="1"/>
</dbReference>
<dbReference type="Gene3D" id="3.90.220.20">
    <property type="entry name" value="DNA methylase specificity domains"/>
    <property type="match status" value="2"/>
</dbReference>
<accession>A0A1J5SXP5</accession>
<evidence type="ECO:0000256" key="1">
    <source>
        <dbReference type="ARBA" id="ARBA00010923"/>
    </source>
</evidence>
<dbReference type="PRINTS" id="PR00507">
    <property type="entry name" value="N12N6MTFRASE"/>
</dbReference>
<keyword evidence="5" id="KW-0949">S-adenosyl-L-methionine</keyword>
<dbReference type="GO" id="GO:0032259">
    <property type="term" value="P:methylation"/>
    <property type="evidence" value="ECO:0007669"/>
    <property type="project" value="UniProtKB-KW"/>
</dbReference>
<dbReference type="InterPro" id="IPR003356">
    <property type="entry name" value="DNA_methylase_A-5"/>
</dbReference>
<evidence type="ECO:0000256" key="5">
    <source>
        <dbReference type="ARBA" id="ARBA00022691"/>
    </source>
</evidence>
<feature type="domain" description="DNA methylase adenine-specific" evidence="10">
    <location>
        <begin position="133"/>
        <end position="447"/>
    </location>
</feature>
<dbReference type="Pfam" id="PF02384">
    <property type="entry name" value="N6_Mtase"/>
    <property type="match status" value="1"/>
</dbReference>
<dbReference type="EMBL" id="MLJW01000030">
    <property type="protein sequence ID" value="OIR08824.1"/>
    <property type="molecule type" value="Genomic_DNA"/>
</dbReference>
<dbReference type="SUPFAM" id="SSF53335">
    <property type="entry name" value="S-adenosyl-L-methionine-dependent methyltransferases"/>
    <property type="match status" value="1"/>
</dbReference>
<dbReference type="Pfam" id="PF01420">
    <property type="entry name" value="Methylase_S"/>
    <property type="match status" value="2"/>
</dbReference>
<evidence type="ECO:0000256" key="6">
    <source>
        <dbReference type="ARBA" id="ARBA00022747"/>
    </source>
</evidence>
<name>A0A1J5SXP5_9ZZZZ</name>
<dbReference type="Gene3D" id="1.10.287.1120">
    <property type="entry name" value="Bipartite methylase S protein"/>
    <property type="match status" value="1"/>
</dbReference>
<keyword evidence="7" id="KW-0238">DNA-binding</keyword>
<comment type="caution">
    <text evidence="11">The sequence shown here is derived from an EMBL/GenBank/DDBJ whole genome shotgun (WGS) entry which is preliminary data.</text>
</comment>
<dbReference type="InterPro" id="IPR051537">
    <property type="entry name" value="DNA_Adenine_Mtase"/>
</dbReference>